<keyword evidence="4" id="KW-0687">Ribonucleoprotein</keyword>
<evidence type="ECO:0000256" key="2">
    <source>
        <dbReference type="ARBA" id="ARBA00022730"/>
    </source>
</evidence>
<dbReference type="GO" id="GO:0005840">
    <property type="term" value="C:ribosome"/>
    <property type="evidence" value="ECO:0007669"/>
    <property type="project" value="UniProtKB-KW"/>
</dbReference>
<reference evidence="6" key="3">
    <citation type="submission" date="2017-05" db="EMBL/GenBank/DDBJ databases">
        <authorList>
            <person name="Song R."/>
            <person name="Chenine A.L."/>
            <person name="Ruprecht R.M."/>
        </authorList>
    </citation>
    <scope>NUCLEOTIDE SEQUENCE</scope>
    <source>
        <strain evidence="6">SCGC AB-777_F03</strain>
        <strain evidence="7">SCGC AB-777_O03</strain>
    </source>
</reference>
<sequence>MVDIINDFFSHATNCINVGKREVEFNYYNKLLLNILEKLKEYKFVEEYKTEGKKIIARFSEYFNFGKAIHPRYPVSYKELEKYEKRYLPASGFGILLVSTNKGIKTNEECKREKIGGVLVAVVY</sequence>
<evidence type="ECO:0000256" key="1">
    <source>
        <dbReference type="ARBA" id="ARBA00006471"/>
    </source>
</evidence>
<dbReference type="SUPFAM" id="SSF56047">
    <property type="entry name" value="Ribosomal protein S8"/>
    <property type="match status" value="1"/>
</dbReference>
<dbReference type="AlphaFoldDB" id="A0A2T9WLB8"/>
<dbReference type="GO" id="GO:0006412">
    <property type="term" value="P:translation"/>
    <property type="evidence" value="ECO:0007669"/>
    <property type="project" value="InterPro"/>
</dbReference>
<evidence type="ECO:0000313" key="5">
    <source>
        <dbReference type="EMBL" id="MCC5447251.1"/>
    </source>
</evidence>
<evidence type="ECO:0000313" key="6">
    <source>
        <dbReference type="EMBL" id="PVU68621.1"/>
    </source>
</evidence>
<evidence type="ECO:0000313" key="8">
    <source>
        <dbReference type="Proteomes" id="UP000245908"/>
    </source>
</evidence>
<keyword evidence="3 6" id="KW-0689">Ribosomal protein</keyword>
<protein>
    <submittedName>
        <fullName evidence="6">30S ribosomal protein S8</fullName>
    </submittedName>
</protein>
<evidence type="ECO:0000313" key="7">
    <source>
        <dbReference type="EMBL" id="PVU71679.1"/>
    </source>
</evidence>
<dbReference type="Proteomes" id="UP000245509">
    <property type="component" value="Unassembled WGS sequence"/>
</dbReference>
<dbReference type="EMBL" id="QEFP01000006">
    <property type="protein sequence ID" value="PVU68621.1"/>
    <property type="molecule type" value="Genomic_DNA"/>
</dbReference>
<keyword evidence="2" id="KW-0694">RNA-binding</keyword>
<reference evidence="6 8" key="1">
    <citation type="journal article" date="2015" name="Appl. Environ. Microbiol.">
        <title>Nanoarchaeota, Their Sulfolobales Host, and Nanoarchaeota Virus Distribution across Yellowstone National Park Hot Springs.</title>
        <authorList>
            <person name="Munson-McGee J.H."/>
            <person name="Field E.K."/>
            <person name="Bateson M."/>
            <person name="Rooney C."/>
            <person name="Stepanauskas R."/>
            <person name="Young M.J."/>
        </authorList>
    </citation>
    <scope>NUCLEOTIDE SEQUENCE [LARGE SCALE GENOMIC DNA]</scope>
    <source>
        <strain evidence="6">SCGC AB-777_F03</strain>
        <strain evidence="7">SCGC AB-777_O03</strain>
    </source>
</reference>
<dbReference type="GO" id="GO:1990904">
    <property type="term" value="C:ribonucleoprotein complex"/>
    <property type="evidence" value="ECO:0007669"/>
    <property type="project" value="UniProtKB-KW"/>
</dbReference>
<keyword evidence="2" id="KW-0699">rRNA-binding</keyword>
<dbReference type="Pfam" id="PF00410">
    <property type="entry name" value="Ribosomal_S8"/>
    <property type="match status" value="1"/>
</dbReference>
<dbReference type="InterPro" id="IPR035987">
    <property type="entry name" value="Ribosomal_uS8_sf"/>
</dbReference>
<dbReference type="EMBL" id="QEFP02000016">
    <property type="protein sequence ID" value="MCC5447251.1"/>
    <property type="molecule type" value="Genomic_DNA"/>
</dbReference>
<dbReference type="GO" id="GO:0003735">
    <property type="term" value="F:structural constituent of ribosome"/>
    <property type="evidence" value="ECO:0007669"/>
    <property type="project" value="InterPro"/>
</dbReference>
<comment type="similarity">
    <text evidence="1">Belongs to the universal ribosomal protein uS8 family.</text>
</comment>
<reference evidence="5" key="2">
    <citation type="submission" date="2017-05" db="EMBL/GenBank/DDBJ databases">
        <authorList>
            <person name="Munson-Mcgee J.H."/>
        </authorList>
    </citation>
    <scope>NUCLEOTIDE SEQUENCE</scope>
    <source>
        <strain evidence="5">SCGC AB-777_F03</strain>
    </source>
</reference>
<evidence type="ECO:0000256" key="3">
    <source>
        <dbReference type="ARBA" id="ARBA00022980"/>
    </source>
</evidence>
<proteinExistence type="inferred from homology"/>
<dbReference type="GO" id="GO:0019843">
    <property type="term" value="F:rRNA binding"/>
    <property type="evidence" value="ECO:0007669"/>
    <property type="project" value="UniProtKB-KW"/>
</dbReference>
<comment type="caution">
    <text evidence="6">The sequence shown here is derived from an EMBL/GenBank/DDBJ whole genome shotgun (WGS) entry which is preliminary data.</text>
</comment>
<dbReference type="RefSeq" id="WP_228615474.1">
    <property type="nucleotide sequence ID" value="NZ_QEFP02000016.1"/>
</dbReference>
<dbReference type="EMBL" id="QEFH01000001">
    <property type="protein sequence ID" value="PVU71679.1"/>
    <property type="molecule type" value="Genomic_DNA"/>
</dbReference>
<dbReference type="Proteomes" id="UP000245908">
    <property type="component" value="Unassembled WGS sequence"/>
</dbReference>
<dbReference type="Gene3D" id="3.30.1490.10">
    <property type="match status" value="1"/>
</dbReference>
<name>A0A2T9WLB8_NANST</name>
<reference evidence="5" key="4">
    <citation type="submission" date="2021-11" db="EMBL/GenBank/DDBJ databases">
        <authorList>
            <person name="Munson-Mcgee J."/>
            <person name="Field E."/>
            <person name="Bateson M."/>
            <person name="Rooney C."/>
            <person name="Stepanauskas R."/>
            <person name="Young M."/>
        </authorList>
    </citation>
    <scope>NUCLEOTIDE SEQUENCE</scope>
    <source>
        <strain evidence="5">SCGC AB-777_F03</strain>
    </source>
</reference>
<dbReference type="InterPro" id="IPR000630">
    <property type="entry name" value="Ribosomal_uS8"/>
</dbReference>
<gene>
    <name evidence="6" type="primary">rpsH</name>
    <name evidence="5" type="ORF">DDW03_002435</name>
    <name evidence="6" type="ORF">DDW03_01750</name>
    <name evidence="7" type="ORF">DDW05_00045</name>
</gene>
<dbReference type="Gene3D" id="3.30.1370.30">
    <property type="match status" value="1"/>
</dbReference>
<accession>A0A2T9WLB8</accession>
<dbReference type="PANTHER" id="PTHR11758">
    <property type="entry name" value="40S RIBOSOMAL PROTEIN S15A"/>
    <property type="match status" value="1"/>
</dbReference>
<organism evidence="6">
    <name type="scientific">Nanobsidianus stetteri</name>
    <dbReference type="NCBI Taxonomy" id="1294122"/>
    <lineage>
        <taxon>Archaea</taxon>
        <taxon>Nanobdellota</taxon>
        <taxon>Candidatus Nanoarchaeia</taxon>
        <taxon>Nanoarchaeales</taxon>
        <taxon>Nanopusillaceae</taxon>
        <taxon>Candidatus Nanobsidianus</taxon>
    </lineage>
</organism>
<evidence type="ECO:0000256" key="4">
    <source>
        <dbReference type="ARBA" id="ARBA00023274"/>
    </source>
</evidence>